<evidence type="ECO:0000313" key="2">
    <source>
        <dbReference type="EMBL" id="KAF8400375.1"/>
    </source>
</evidence>
<organism evidence="2 3">
    <name type="scientific">Tetracentron sinense</name>
    <name type="common">Spur-leaf</name>
    <dbReference type="NCBI Taxonomy" id="13715"/>
    <lineage>
        <taxon>Eukaryota</taxon>
        <taxon>Viridiplantae</taxon>
        <taxon>Streptophyta</taxon>
        <taxon>Embryophyta</taxon>
        <taxon>Tracheophyta</taxon>
        <taxon>Spermatophyta</taxon>
        <taxon>Magnoliopsida</taxon>
        <taxon>Trochodendrales</taxon>
        <taxon>Trochodendraceae</taxon>
        <taxon>Tetracentron</taxon>
    </lineage>
</organism>
<dbReference type="AlphaFoldDB" id="A0A834Z6F8"/>
<proteinExistence type="predicted"/>
<feature type="region of interest" description="Disordered" evidence="1">
    <location>
        <begin position="243"/>
        <end position="266"/>
    </location>
</feature>
<feature type="region of interest" description="Disordered" evidence="1">
    <location>
        <begin position="142"/>
        <end position="189"/>
    </location>
</feature>
<protein>
    <submittedName>
        <fullName evidence="2">Uncharacterized protein</fullName>
    </submittedName>
</protein>
<gene>
    <name evidence="2" type="ORF">HHK36_013673</name>
</gene>
<feature type="compositionally biased region" description="Basic and acidic residues" evidence="1">
    <location>
        <begin position="161"/>
        <end position="170"/>
    </location>
</feature>
<dbReference type="OrthoDB" id="1880601at2759"/>
<dbReference type="Proteomes" id="UP000655225">
    <property type="component" value="Unassembled WGS sequence"/>
</dbReference>
<dbReference type="EMBL" id="JABCRI010000009">
    <property type="protein sequence ID" value="KAF8400375.1"/>
    <property type="molecule type" value="Genomic_DNA"/>
</dbReference>
<evidence type="ECO:0000256" key="1">
    <source>
        <dbReference type="SAM" id="MobiDB-lite"/>
    </source>
</evidence>
<sequence>METTAVSLKVTIDELFSKNGLSVTRLHRQGYDGANNMQVVLASSCGHKHMVRYLYSVTPTEELNPETSTNGVSLLTSAIVADIYDVALELVQRYPRLATTVDYNGDSALYVLAQRSSALPSGSGHGFWQRWIYSFKPALISSTGKSSSQNEKVVQDLSDEIEPKKKENNSENKQVTSNKDEKPQSTLEVSKTMPVLRYVPCSKRKGGQSPFIGCTSTDLKALNGLTFPVTKLISSTISKPPLKGFVKPSQGPEIEHGSLPTERTEEGFDPNAYKLLAKAGYDYKDPPPLGKLSCETTGENVHGLNRTQQKLKGKGYVVKSFKDGVGYSQPPPVRISSRKANAQYITAQSVDEDCVPVAKTSVFDRISRPTSRVSVFKRL</sequence>
<evidence type="ECO:0000313" key="3">
    <source>
        <dbReference type="Proteomes" id="UP000655225"/>
    </source>
</evidence>
<name>A0A834Z6F8_TETSI</name>
<accession>A0A834Z6F8</accession>
<comment type="caution">
    <text evidence="2">The sequence shown here is derived from an EMBL/GenBank/DDBJ whole genome shotgun (WGS) entry which is preliminary data.</text>
</comment>
<feature type="compositionally biased region" description="Polar residues" evidence="1">
    <location>
        <begin position="142"/>
        <end position="152"/>
    </location>
</feature>
<keyword evidence="3" id="KW-1185">Reference proteome</keyword>
<reference evidence="2 3" key="1">
    <citation type="submission" date="2020-04" db="EMBL/GenBank/DDBJ databases">
        <title>Plant Genome Project.</title>
        <authorList>
            <person name="Zhang R.-G."/>
        </authorList>
    </citation>
    <scope>NUCLEOTIDE SEQUENCE [LARGE SCALE GENOMIC DNA]</scope>
    <source>
        <strain evidence="2">YNK0</strain>
        <tissue evidence="2">Leaf</tissue>
    </source>
</reference>